<name>A0ABC9HHL3_FASHE</name>
<dbReference type="Gene3D" id="3.30.1370.100">
    <property type="entry name" value="MutL, C-terminal domain, regulatory subdomain"/>
    <property type="match status" value="1"/>
</dbReference>
<reference evidence="6 7" key="1">
    <citation type="submission" date="2024-08" db="EMBL/GenBank/DDBJ databases">
        <authorList>
            <person name="Paterson S."/>
        </authorList>
    </citation>
    <scope>NUCLEOTIDE SEQUENCE [LARGE SCALE GENOMIC DNA]</scope>
</reference>
<evidence type="ECO:0008006" key="8">
    <source>
        <dbReference type="Google" id="ProtNLM"/>
    </source>
</evidence>
<dbReference type="InterPro" id="IPR037198">
    <property type="entry name" value="MutL_C_sf"/>
</dbReference>
<dbReference type="Gene3D" id="3.30.565.10">
    <property type="entry name" value="Histidine kinase-like ATPase, C-terminal domain"/>
    <property type="match status" value="1"/>
</dbReference>
<evidence type="ECO:0000259" key="5">
    <source>
        <dbReference type="SMART" id="SM01340"/>
    </source>
</evidence>
<accession>A0ABC9HHL3</accession>
<gene>
    <name evidence="6" type="ORF">FHB240107_LOCUS4537</name>
</gene>
<dbReference type="InterPro" id="IPR038973">
    <property type="entry name" value="MutL/Mlh/Pms-like"/>
</dbReference>
<evidence type="ECO:0000256" key="2">
    <source>
        <dbReference type="ARBA" id="ARBA00022763"/>
    </source>
</evidence>
<dbReference type="InterPro" id="IPR002099">
    <property type="entry name" value="MutL/Mlh/PMS"/>
</dbReference>
<dbReference type="Gene3D" id="3.30.1540.20">
    <property type="entry name" value="MutL, C-terminal domain, dimerisation subdomain"/>
    <property type="match status" value="1"/>
</dbReference>
<evidence type="ECO:0000256" key="3">
    <source>
        <dbReference type="SAM" id="MobiDB-lite"/>
    </source>
</evidence>
<dbReference type="EMBL" id="CANUEZ050000195">
    <property type="protein sequence ID" value="CAM0512142.1"/>
    <property type="molecule type" value="Genomic_DNA"/>
</dbReference>
<feature type="domain" description="DNA mismatch repair protein S5" evidence="5">
    <location>
        <begin position="207"/>
        <end position="383"/>
    </location>
</feature>
<dbReference type="Pfam" id="PF13589">
    <property type="entry name" value="HATPase_c_3"/>
    <property type="match status" value="1"/>
</dbReference>
<dbReference type="SUPFAM" id="SSF54211">
    <property type="entry name" value="Ribosomal protein S5 domain 2-like"/>
    <property type="match status" value="1"/>
</dbReference>
<dbReference type="InterPro" id="IPR014790">
    <property type="entry name" value="MutL_C"/>
</dbReference>
<dbReference type="InterPro" id="IPR042121">
    <property type="entry name" value="MutL_C_regsub"/>
</dbReference>
<protein>
    <recommendedName>
        <fullName evidence="8">Mismatch repair endonuclease PMS2</fullName>
    </recommendedName>
</protein>
<sequence length="750" mass="82615">MSERSISPLDKAIVNKICAGQVVVTLASAIKELLENSIDAEATKIDIRLKDYGCESIEVVDNGLGIEEAQFERINLASVTTFGFRGEALFSLCQLAELIIHTCSADATYGTRLQFDANGCIAAKRPLARSRGTTVIVNRLFHNLPVRRKYLAEPAQMIKEFSKAVNVLTAYCLVAVNKQITCTRVGKSGEKVLVVSNGASTSLQDNIAAVFGQSQLNCLIPLLQVTTVRSDVLAEFGIKDPILDENIELHGYISKPPGVEANVSIRPPGSRVSPKTDNAGHGRSSADRQFVFVNGRPCDMPKINRMVTDLWRRCSRETISLSSSGLRMPVQSTSSRYPVFVLCFQVPTDIVDVNLTPDKRTLLLQNQNQVLALTKAVLLQTLFRSNGVDLLSLTNKSFETDVSAIEIVDLPIDLPSPAVQKKRPFVFEPSVQASKKVPTENCLLQNNYSLVIPSSTEEPRLVPIPSLAFEKSGYTENIDEFDNRDADGVGSAENPLELRPSVPLEFSFTKLKQSLSSVSTDLSTVCSTSSTSAFSLGNFRAEDSNAAEGELTTYFNKSSFHELEVVGQFNLGFIIGLHNQDLFIIDQHASDEKYRFEQLCADHRFVCQPLVVPRALDLSVGQEQLLLSNLDVFAKSGFAFHVDESAPCGRQVQLTATPMVGNKVFGRADVEEMLFVLAESCSRNCRPTRLRDILASRACRSAVMIGTALDHGKMRRIIRNMGTMEHPWNCPHGRPTMRHLFHLGRLGIEN</sequence>
<dbReference type="PANTHER" id="PTHR10073:SF52">
    <property type="entry name" value="MISMATCH REPAIR ENDONUCLEASE PMS2"/>
    <property type="match status" value="1"/>
</dbReference>
<comment type="similarity">
    <text evidence="1">Belongs to the DNA mismatch repair MutL/HexB family.</text>
</comment>
<dbReference type="SMART" id="SM00853">
    <property type="entry name" value="MutL_C"/>
    <property type="match status" value="1"/>
</dbReference>
<evidence type="ECO:0000259" key="4">
    <source>
        <dbReference type="SMART" id="SM00853"/>
    </source>
</evidence>
<comment type="caution">
    <text evidence="6">The sequence shown here is derived from an EMBL/GenBank/DDBJ whole genome shotgun (WGS) entry which is preliminary data.</text>
</comment>
<dbReference type="GO" id="GO:0006974">
    <property type="term" value="P:DNA damage response"/>
    <property type="evidence" value="ECO:0007669"/>
    <property type="project" value="UniProtKB-KW"/>
</dbReference>
<dbReference type="Proteomes" id="UP001189180">
    <property type="component" value="Unassembled WGS sequence"/>
</dbReference>
<dbReference type="InterPro" id="IPR014721">
    <property type="entry name" value="Ribsml_uS5_D2-typ_fold_subgr"/>
</dbReference>
<keyword evidence="2" id="KW-0227">DNA damage</keyword>
<dbReference type="CDD" id="cd16926">
    <property type="entry name" value="HATPase_MutL-MLH-PMS-like"/>
    <property type="match status" value="1"/>
</dbReference>
<organism evidence="6 7">
    <name type="scientific">Fasciola hepatica</name>
    <name type="common">Liver fluke</name>
    <dbReference type="NCBI Taxonomy" id="6192"/>
    <lineage>
        <taxon>Eukaryota</taxon>
        <taxon>Metazoa</taxon>
        <taxon>Spiralia</taxon>
        <taxon>Lophotrochozoa</taxon>
        <taxon>Platyhelminthes</taxon>
        <taxon>Trematoda</taxon>
        <taxon>Digenea</taxon>
        <taxon>Plagiorchiida</taxon>
        <taxon>Echinostomata</taxon>
        <taxon>Echinostomatoidea</taxon>
        <taxon>Fasciolidae</taxon>
        <taxon>Fasciola</taxon>
    </lineage>
</organism>
<evidence type="ECO:0000256" key="1">
    <source>
        <dbReference type="ARBA" id="ARBA00006082"/>
    </source>
</evidence>
<evidence type="ECO:0000313" key="7">
    <source>
        <dbReference type="Proteomes" id="UP001189180"/>
    </source>
</evidence>
<dbReference type="CDD" id="cd03484">
    <property type="entry name" value="MutL_Trans_hPMS_2_like"/>
    <property type="match status" value="1"/>
</dbReference>
<dbReference type="InterPro" id="IPR013507">
    <property type="entry name" value="DNA_mismatch_S5_2-like"/>
</dbReference>
<dbReference type="Pfam" id="PF01119">
    <property type="entry name" value="DNA_mis_repair"/>
    <property type="match status" value="1"/>
</dbReference>
<dbReference type="SMART" id="SM01340">
    <property type="entry name" value="DNA_mis_repair"/>
    <property type="match status" value="1"/>
</dbReference>
<evidence type="ECO:0000313" key="6">
    <source>
        <dbReference type="EMBL" id="CAM0512142.1"/>
    </source>
</evidence>
<dbReference type="SUPFAM" id="SSF55874">
    <property type="entry name" value="ATPase domain of HSP90 chaperone/DNA topoisomerase II/histidine kinase"/>
    <property type="match status" value="1"/>
</dbReference>
<dbReference type="FunFam" id="3.30.1370.100:FF:000001">
    <property type="entry name" value="Mismatch repair endonuclease pms1, putative"/>
    <property type="match status" value="1"/>
</dbReference>
<dbReference type="NCBIfam" id="TIGR00585">
    <property type="entry name" value="mutl"/>
    <property type="match status" value="1"/>
</dbReference>
<dbReference type="PANTHER" id="PTHR10073">
    <property type="entry name" value="DNA MISMATCH REPAIR PROTEIN MLH, PMS, MUTL"/>
    <property type="match status" value="1"/>
</dbReference>
<dbReference type="InterPro" id="IPR014762">
    <property type="entry name" value="DNA_mismatch_repair_CS"/>
</dbReference>
<dbReference type="AlphaFoldDB" id="A0ABC9HHL3"/>
<dbReference type="SUPFAM" id="SSF118116">
    <property type="entry name" value="DNA mismatch repair protein MutL"/>
    <property type="match status" value="1"/>
</dbReference>
<feature type="region of interest" description="Disordered" evidence="3">
    <location>
        <begin position="264"/>
        <end position="283"/>
    </location>
</feature>
<dbReference type="InterPro" id="IPR042120">
    <property type="entry name" value="MutL_C_dimsub"/>
</dbReference>
<feature type="domain" description="MutL C-terminal dimerisation" evidence="4">
    <location>
        <begin position="565"/>
        <end position="709"/>
    </location>
</feature>
<dbReference type="PROSITE" id="PS00058">
    <property type="entry name" value="DNA_MISMATCH_REPAIR_1"/>
    <property type="match status" value="1"/>
</dbReference>
<dbReference type="Pfam" id="PF08676">
    <property type="entry name" value="MutL_C"/>
    <property type="match status" value="1"/>
</dbReference>
<dbReference type="Gene3D" id="3.30.230.10">
    <property type="match status" value="1"/>
</dbReference>
<keyword evidence="7" id="KW-1185">Reference proteome</keyword>
<dbReference type="InterPro" id="IPR020568">
    <property type="entry name" value="Ribosomal_Su5_D2-typ_SF"/>
</dbReference>
<dbReference type="InterPro" id="IPR036890">
    <property type="entry name" value="HATPase_C_sf"/>
</dbReference>
<proteinExistence type="inferred from homology"/>